<reference evidence="2 3" key="1">
    <citation type="journal article" date="2018" name="Mol. Biol. Evol.">
        <title>Broad Genomic Sampling Reveals a Smut Pathogenic Ancestry of the Fungal Clade Ustilaginomycotina.</title>
        <authorList>
            <person name="Kijpornyongpan T."/>
            <person name="Mondo S.J."/>
            <person name="Barry K."/>
            <person name="Sandor L."/>
            <person name="Lee J."/>
            <person name="Lipzen A."/>
            <person name="Pangilinan J."/>
            <person name="LaButti K."/>
            <person name="Hainaut M."/>
            <person name="Henrissat B."/>
            <person name="Grigoriev I.V."/>
            <person name="Spatafora J.W."/>
            <person name="Aime M.C."/>
        </authorList>
    </citation>
    <scope>NUCLEOTIDE SEQUENCE [LARGE SCALE GENOMIC DNA]</scope>
    <source>
        <strain evidence="2 3">MCA 4658</strain>
    </source>
</reference>
<dbReference type="OrthoDB" id="10527379at2759"/>
<protein>
    <submittedName>
        <fullName evidence="2">Uncharacterized protein</fullName>
    </submittedName>
</protein>
<accession>A0A316VR80</accession>
<dbReference type="Proteomes" id="UP000245783">
    <property type="component" value="Unassembled WGS sequence"/>
</dbReference>
<name>A0A316VR80_9BASI</name>
<sequence length="209" mass="22424">MKLPLPYPVAALGMLLAAPCVLVTAVPTAPLEARNGPTGVVESLGHELGDAGKEAGKLLKIGDTHSDFKPIQHHDSDLVFKKKAKHSKWAGVAKGAAVGSLAGGAFFAGKWYEDSRQLAAKRKQEAKENEQIMDFMNRTISGQCRGCRGALSRSSSPLVHVLMPLHASSLPGPRFRTFLLCQQAARQAAMRGLPRGSLGDDHFTFPFNL</sequence>
<evidence type="ECO:0000256" key="1">
    <source>
        <dbReference type="SAM" id="SignalP"/>
    </source>
</evidence>
<feature type="signal peptide" evidence="1">
    <location>
        <begin position="1"/>
        <end position="25"/>
    </location>
</feature>
<evidence type="ECO:0000313" key="3">
    <source>
        <dbReference type="Proteomes" id="UP000245783"/>
    </source>
</evidence>
<feature type="chain" id="PRO_5016380902" evidence="1">
    <location>
        <begin position="26"/>
        <end position="209"/>
    </location>
</feature>
<proteinExistence type="predicted"/>
<dbReference type="AlphaFoldDB" id="A0A316VR80"/>
<dbReference type="InParanoid" id="A0A316VR80"/>
<dbReference type="EMBL" id="KZ819429">
    <property type="protein sequence ID" value="PWN40117.1"/>
    <property type="molecule type" value="Genomic_DNA"/>
</dbReference>
<keyword evidence="1" id="KW-0732">Signal</keyword>
<gene>
    <name evidence="2" type="ORF">IE81DRAFT_238334</name>
</gene>
<keyword evidence="3" id="KW-1185">Reference proteome</keyword>
<organism evidence="2 3">
    <name type="scientific">Ceraceosorus guamensis</name>
    <dbReference type="NCBI Taxonomy" id="1522189"/>
    <lineage>
        <taxon>Eukaryota</taxon>
        <taxon>Fungi</taxon>
        <taxon>Dikarya</taxon>
        <taxon>Basidiomycota</taxon>
        <taxon>Ustilaginomycotina</taxon>
        <taxon>Exobasidiomycetes</taxon>
        <taxon>Ceraceosorales</taxon>
        <taxon>Ceraceosoraceae</taxon>
        <taxon>Ceraceosorus</taxon>
    </lineage>
</organism>
<dbReference type="GeneID" id="37033074"/>
<dbReference type="RefSeq" id="XP_025367277.1">
    <property type="nucleotide sequence ID" value="XM_025511204.1"/>
</dbReference>
<evidence type="ECO:0000313" key="2">
    <source>
        <dbReference type="EMBL" id="PWN40117.1"/>
    </source>
</evidence>